<protein>
    <submittedName>
        <fullName evidence="2">Helix-turn-helix domain-containing protein</fullName>
    </submittedName>
</protein>
<sequence length="97" mass="10957">MDKRRKPPDRAVQRAERVALYDEISRGQVTLRDAVKRMRALSGLTQAEFAEHRGVSIKVIKEIERGIANPTVNTLNQIGAVFGLEVAFVRKEGLQRE</sequence>
<reference evidence="2 3" key="1">
    <citation type="submission" date="2019-11" db="EMBL/GenBank/DDBJ databases">
        <title>Novel species isolated from a subtropical stream in China.</title>
        <authorList>
            <person name="Lu H."/>
        </authorList>
    </citation>
    <scope>NUCLEOTIDE SEQUENCE [LARGE SCALE GENOMIC DNA]</scope>
    <source>
        <strain evidence="2 3">FT92W</strain>
    </source>
</reference>
<evidence type="ECO:0000313" key="2">
    <source>
        <dbReference type="EMBL" id="MRV72281.1"/>
    </source>
</evidence>
<feature type="domain" description="HTH cro/C1-type" evidence="1">
    <location>
        <begin position="35"/>
        <end position="89"/>
    </location>
</feature>
<keyword evidence="3" id="KW-1185">Reference proteome</keyword>
<dbReference type="Pfam" id="PF01381">
    <property type="entry name" value="HTH_3"/>
    <property type="match status" value="1"/>
</dbReference>
<evidence type="ECO:0000259" key="1">
    <source>
        <dbReference type="PROSITE" id="PS50943"/>
    </source>
</evidence>
<dbReference type="CDD" id="cd00093">
    <property type="entry name" value="HTH_XRE"/>
    <property type="match status" value="1"/>
</dbReference>
<gene>
    <name evidence="2" type="ORF">GJ700_11200</name>
</gene>
<dbReference type="EMBL" id="WKJJ01000006">
    <property type="protein sequence ID" value="MRV72281.1"/>
    <property type="molecule type" value="Genomic_DNA"/>
</dbReference>
<accession>A0A7X2ILY3</accession>
<dbReference type="SUPFAM" id="SSF47413">
    <property type="entry name" value="lambda repressor-like DNA-binding domains"/>
    <property type="match status" value="1"/>
</dbReference>
<comment type="caution">
    <text evidence="2">The sequence shown here is derived from an EMBL/GenBank/DDBJ whole genome shotgun (WGS) entry which is preliminary data.</text>
</comment>
<dbReference type="PROSITE" id="PS50943">
    <property type="entry name" value="HTH_CROC1"/>
    <property type="match status" value="1"/>
</dbReference>
<dbReference type="RefSeq" id="WP_154373687.1">
    <property type="nucleotide sequence ID" value="NZ_WKJJ01000006.1"/>
</dbReference>
<dbReference type="InterPro" id="IPR010982">
    <property type="entry name" value="Lambda_DNA-bd_dom_sf"/>
</dbReference>
<dbReference type="GO" id="GO:0003677">
    <property type="term" value="F:DNA binding"/>
    <property type="evidence" value="ECO:0007669"/>
    <property type="project" value="InterPro"/>
</dbReference>
<dbReference type="Proteomes" id="UP000446768">
    <property type="component" value="Unassembled WGS sequence"/>
</dbReference>
<dbReference type="Gene3D" id="1.10.260.40">
    <property type="entry name" value="lambda repressor-like DNA-binding domains"/>
    <property type="match status" value="1"/>
</dbReference>
<dbReference type="AlphaFoldDB" id="A0A7X2ILY3"/>
<evidence type="ECO:0000313" key="3">
    <source>
        <dbReference type="Proteomes" id="UP000446768"/>
    </source>
</evidence>
<proteinExistence type="predicted"/>
<dbReference type="SMART" id="SM00530">
    <property type="entry name" value="HTH_XRE"/>
    <property type="match status" value="1"/>
</dbReference>
<name>A0A7X2ILY3_9BURK</name>
<organism evidence="2 3">
    <name type="scientific">Pseudoduganella rivuli</name>
    <dbReference type="NCBI Taxonomy" id="2666085"/>
    <lineage>
        <taxon>Bacteria</taxon>
        <taxon>Pseudomonadati</taxon>
        <taxon>Pseudomonadota</taxon>
        <taxon>Betaproteobacteria</taxon>
        <taxon>Burkholderiales</taxon>
        <taxon>Oxalobacteraceae</taxon>
        <taxon>Telluria group</taxon>
        <taxon>Pseudoduganella</taxon>
    </lineage>
</organism>
<dbReference type="InterPro" id="IPR001387">
    <property type="entry name" value="Cro/C1-type_HTH"/>
</dbReference>